<gene>
    <name evidence="8" type="ORF">M2350_000002</name>
</gene>
<evidence type="ECO:0000256" key="2">
    <source>
        <dbReference type="ARBA" id="ARBA00010566"/>
    </source>
</evidence>
<protein>
    <recommendedName>
        <fullName evidence="6">Citrate synthase</fullName>
    </recommendedName>
</protein>
<comment type="catalytic activity">
    <reaction evidence="5">
        <text>oxaloacetate + acetyl-CoA + H2O = citrate + CoA + H(+)</text>
        <dbReference type="Rhea" id="RHEA:16845"/>
        <dbReference type="ChEBI" id="CHEBI:15377"/>
        <dbReference type="ChEBI" id="CHEBI:15378"/>
        <dbReference type="ChEBI" id="CHEBI:16452"/>
        <dbReference type="ChEBI" id="CHEBI:16947"/>
        <dbReference type="ChEBI" id="CHEBI:57287"/>
        <dbReference type="ChEBI" id="CHEBI:57288"/>
        <dbReference type="EC" id="2.3.3.16"/>
    </reaction>
</comment>
<dbReference type="PROSITE" id="PS00480">
    <property type="entry name" value="CITRATE_SYNTHASE"/>
    <property type="match status" value="1"/>
</dbReference>
<dbReference type="InterPro" id="IPR019810">
    <property type="entry name" value="Citrate_synthase_AS"/>
</dbReference>
<dbReference type="InterPro" id="IPR011278">
    <property type="entry name" value="2-MeCitrate/Citrate_synth_II"/>
</dbReference>
<dbReference type="InterPro" id="IPR036969">
    <property type="entry name" value="Citrate_synthase_sf"/>
</dbReference>
<dbReference type="SUPFAM" id="SSF48256">
    <property type="entry name" value="Citrate synthase"/>
    <property type="match status" value="1"/>
</dbReference>
<dbReference type="PRINTS" id="PR00143">
    <property type="entry name" value="CITRTSNTHASE"/>
</dbReference>
<evidence type="ECO:0000256" key="5">
    <source>
        <dbReference type="ARBA" id="ARBA00049288"/>
    </source>
</evidence>
<dbReference type="InterPro" id="IPR016142">
    <property type="entry name" value="Citrate_synth-like_lrg_a-sub"/>
</dbReference>
<organism evidence="8 9">
    <name type="scientific">Candidatus Fervidibacter sacchari</name>
    <dbReference type="NCBI Taxonomy" id="1448929"/>
    <lineage>
        <taxon>Bacteria</taxon>
        <taxon>Candidatus Fervidibacterota</taxon>
        <taxon>Candidatus Fervidibacter</taxon>
    </lineage>
</organism>
<dbReference type="GO" id="GO:0036440">
    <property type="term" value="F:citrate synthase activity"/>
    <property type="evidence" value="ECO:0007669"/>
    <property type="project" value="UniProtKB-EC"/>
</dbReference>
<dbReference type="InterPro" id="IPR016143">
    <property type="entry name" value="Citrate_synth-like_sm_a-sub"/>
</dbReference>
<dbReference type="EMBL" id="JANUCP010000001">
    <property type="protein sequence ID" value="MCS3917605.1"/>
    <property type="molecule type" value="Genomic_DNA"/>
</dbReference>
<reference evidence="8 9" key="1">
    <citation type="submission" date="2022-08" db="EMBL/GenBank/DDBJ databases">
        <title>Bacterial and archaeal communities from various locations to study Microbial Dark Matter (Phase II).</title>
        <authorList>
            <person name="Stepanauskas R."/>
        </authorList>
    </citation>
    <scope>NUCLEOTIDE SEQUENCE [LARGE SCALE GENOMIC DNA]</scope>
    <source>
        <strain evidence="8 9">PD1</strain>
    </source>
</reference>
<comment type="pathway">
    <text evidence="1">Carbohydrate metabolism; tricarboxylic acid cycle.</text>
</comment>
<comment type="similarity">
    <text evidence="2 6 7">Belongs to the citrate synthase family.</text>
</comment>
<dbReference type="PANTHER" id="PTHR11739:SF4">
    <property type="entry name" value="CITRATE SYNTHASE, PEROXISOMAL"/>
    <property type="match status" value="1"/>
</dbReference>
<evidence type="ECO:0000256" key="4">
    <source>
        <dbReference type="ARBA" id="ARBA00022679"/>
    </source>
</evidence>
<dbReference type="PANTHER" id="PTHR11739">
    <property type="entry name" value="CITRATE SYNTHASE"/>
    <property type="match status" value="1"/>
</dbReference>
<evidence type="ECO:0000256" key="6">
    <source>
        <dbReference type="PIRNR" id="PIRNR001369"/>
    </source>
</evidence>
<name>A0ABT2EKX1_9BACT</name>
<evidence type="ECO:0000256" key="3">
    <source>
        <dbReference type="ARBA" id="ARBA00022532"/>
    </source>
</evidence>
<evidence type="ECO:0000313" key="9">
    <source>
        <dbReference type="Proteomes" id="UP001204798"/>
    </source>
</evidence>
<dbReference type="InterPro" id="IPR002020">
    <property type="entry name" value="Citrate_synthase"/>
</dbReference>
<keyword evidence="3" id="KW-0816">Tricarboxylic acid cycle</keyword>
<dbReference type="Gene3D" id="1.10.230.10">
    <property type="entry name" value="Cytochrome P450-Terp, domain 2"/>
    <property type="match status" value="1"/>
</dbReference>
<sequence length="379" mass="42372">MAAEQVVVHKGLEGIYFDTTRICHIDGQRGILLYRGYNIHDLATNATYEEVCYLLLHDRLPTKQELAEFDAALKASRSLPQTVMDVIRTFKDGHPMDVLRTAVSALGTIDPDVKDMSMEANLRKGIRLIAQFPTIVAAHERIRKGLDPVPPRDDLGHAANFLWMLKGEEPDPDAARAMDLDFILHAEHSSNASAFAARVAASTLADMHSAVVAAIAALKGPLHGGAAEAVMEMVEAIGEPERAEAWVQEQLAAKKRIMGFGHRVYKTEDPRARHLRELSRILGEKYGDPKTFQILQNIEKAMEPLRAKGIYVNVDFYAGSIYHYLGIPADLYIPIFAIGRIIGWVAHILEQYSDNRLLRPLLHYVGPMEREWVPIEQRG</sequence>
<dbReference type="Proteomes" id="UP001204798">
    <property type="component" value="Unassembled WGS sequence"/>
</dbReference>
<keyword evidence="8" id="KW-0012">Acyltransferase</keyword>
<comment type="caution">
    <text evidence="8">The sequence shown here is derived from an EMBL/GenBank/DDBJ whole genome shotgun (WGS) entry which is preliminary data.</text>
</comment>
<accession>A0ABT2EKX1</accession>
<dbReference type="Gene3D" id="1.10.580.10">
    <property type="entry name" value="Citrate Synthase, domain 1"/>
    <property type="match status" value="1"/>
</dbReference>
<dbReference type="Pfam" id="PF00285">
    <property type="entry name" value="Citrate_synt"/>
    <property type="match status" value="1"/>
</dbReference>
<proteinExistence type="inferred from homology"/>
<evidence type="ECO:0000256" key="7">
    <source>
        <dbReference type="RuleBase" id="RU003406"/>
    </source>
</evidence>
<dbReference type="CDD" id="cd06110">
    <property type="entry name" value="BSuCS-II_like"/>
    <property type="match status" value="1"/>
</dbReference>
<dbReference type="InterPro" id="IPR024176">
    <property type="entry name" value="Citrate_synthase_bac-typ"/>
</dbReference>
<dbReference type="NCBIfam" id="TIGR01800">
    <property type="entry name" value="cit_synth_II"/>
    <property type="match status" value="1"/>
</dbReference>
<evidence type="ECO:0000313" key="8">
    <source>
        <dbReference type="EMBL" id="MCS3917605.1"/>
    </source>
</evidence>
<keyword evidence="4 6" id="KW-0808">Transferase</keyword>
<dbReference type="PIRSF" id="PIRSF001369">
    <property type="entry name" value="Citrate_synth"/>
    <property type="match status" value="1"/>
</dbReference>
<dbReference type="RefSeq" id="WP_259091791.1">
    <property type="nucleotide sequence ID" value="NZ_CP130454.1"/>
</dbReference>
<keyword evidence="9" id="KW-1185">Reference proteome</keyword>
<evidence type="ECO:0000256" key="1">
    <source>
        <dbReference type="ARBA" id="ARBA00005163"/>
    </source>
</evidence>